<name>A0A160VSE4_9EURY</name>
<dbReference type="Proteomes" id="UP000250189">
    <property type="component" value="Chromosome"/>
</dbReference>
<evidence type="ECO:0000313" key="4">
    <source>
        <dbReference type="Proteomes" id="UP000250189"/>
    </source>
</evidence>
<dbReference type="KEGG" id="tch:CHITON_0961"/>
<evidence type="ECO:0000313" key="3">
    <source>
        <dbReference type="Proteomes" id="UP000093069"/>
    </source>
</evidence>
<reference evidence="2" key="2">
    <citation type="submission" date="2016-01" db="EMBL/GenBank/DDBJ databases">
        <authorList>
            <person name="Oliw E.H."/>
        </authorList>
    </citation>
    <scope>NUCLEOTIDE SEQUENCE</scope>
    <source>
        <strain evidence="2">1</strain>
    </source>
</reference>
<dbReference type="Proteomes" id="UP000093069">
    <property type="component" value="Chromosome I"/>
</dbReference>
<gene>
    <name evidence="1" type="ORF">A3L04_08655</name>
    <name evidence="2" type="ORF">CHITON_0961</name>
</gene>
<reference evidence="1 4" key="3">
    <citation type="submission" date="2016-04" db="EMBL/GenBank/DDBJ databases">
        <title>Complete genome sequence of Thermococcus chitonophagus type strain GC74.</title>
        <authorList>
            <person name="Oger P.M."/>
        </authorList>
    </citation>
    <scope>NUCLEOTIDE SEQUENCE [LARGE SCALE GENOMIC DNA]</scope>
    <source>
        <strain evidence="1 4">GC74</strain>
    </source>
</reference>
<keyword evidence="4" id="KW-1185">Reference proteome</keyword>
<evidence type="ECO:0000313" key="2">
    <source>
        <dbReference type="EMBL" id="CUX77740.1"/>
    </source>
</evidence>
<accession>A0A160VSE4</accession>
<evidence type="ECO:0000313" key="1">
    <source>
        <dbReference type="EMBL" id="ASJ17132.1"/>
    </source>
</evidence>
<proteinExistence type="predicted"/>
<sequence length="265" mass="31144">MVSEEVFEILAEIMDRCDNALCNLPSNHPKHERYFYLFKKLSEIISDIVGRSDPLWWKEYTSRDKRANYWKVSYDIVKIRKLLERLPEDVKDEIENRLREIAASDILLSLGKEGVEEVVRELISHTQEEVRPVGRNEVFWEYKVKRDAAGYKLLVYPREELGVDVYTSGPSLRLKYKNSEILWPFYELRDLLRSSIKKEDERKLKIDVSISPLKGRIIISLGFPENVIEVSKEVLKALTDIITIEMKKIDKIQEELKDIATPRES</sequence>
<dbReference type="EMBL" id="CP015193">
    <property type="protein sequence ID" value="ASJ17132.1"/>
    <property type="molecule type" value="Genomic_DNA"/>
</dbReference>
<organism evidence="2 3">
    <name type="scientific">Thermococcus chitonophagus</name>
    <dbReference type="NCBI Taxonomy" id="54262"/>
    <lineage>
        <taxon>Archaea</taxon>
        <taxon>Methanobacteriati</taxon>
        <taxon>Methanobacteriota</taxon>
        <taxon>Thermococci</taxon>
        <taxon>Thermococcales</taxon>
        <taxon>Thermococcaceae</taxon>
        <taxon>Thermococcus</taxon>
    </lineage>
</organism>
<dbReference type="AlphaFoldDB" id="A0A160VSE4"/>
<protein>
    <submittedName>
        <fullName evidence="2">Uncharacterized protein</fullName>
    </submittedName>
</protein>
<reference evidence="3" key="1">
    <citation type="submission" date="2016-01" db="EMBL/GenBank/DDBJ databases">
        <authorList>
            <person name="Vorgias C.E."/>
        </authorList>
    </citation>
    <scope>NUCLEOTIDE SEQUENCE [LARGE SCALE GENOMIC DNA]</scope>
</reference>
<dbReference type="EMBL" id="LN999010">
    <property type="protein sequence ID" value="CUX77740.1"/>
    <property type="molecule type" value="Genomic_DNA"/>
</dbReference>